<feature type="region of interest" description="Disordered" evidence="1">
    <location>
        <begin position="502"/>
        <end position="556"/>
    </location>
</feature>
<feature type="compositionally biased region" description="Polar residues" evidence="1">
    <location>
        <begin position="430"/>
        <end position="449"/>
    </location>
</feature>
<dbReference type="OMA" id="TIRQCRA"/>
<feature type="region of interest" description="Disordered" evidence="1">
    <location>
        <begin position="1033"/>
        <end position="1069"/>
    </location>
</feature>
<feature type="region of interest" description="Disordered" evidence="1">
    <location>
        <begin position="261"/>
        <end position="290"/>
    </location>
</feature>
<dbReference type="EMBL" id="LGTL01000028">
    <property type="protein sequence ID" value="KPA74735.1"/>
    <property type="molecule type" value="Genomic_DNA"/>
</dbReference>
<name>A0A0M9FRS5_LEPPY</name>
<feature type="compositionally biased region" description="Gly residues" evidence="1">
    <location>
        <begin position="1800"/>
        <end position="1813"/>
    </location>
</feature>
<feature type="region of interest" description="Disordered" evidence="1">
    <location>
        <begin position="1793"/>
        <end position="1858"/>
    </location>
</feature>
<organism evidence="2 3">
    <name type="scientific">Leptomonas pyrrhocoris</name>
    <name type="common">Firebug parasite</name>
    <dbReference type="NCBI Taxonomy" id="157538"/>
    <lineage>
        <taxon>Eukaryota</taxon>
        <taxon>Discoba</taxon>
        <taxon>Euglenozoa</taxon>
        <taxon>Kinetoplastea</taxon>
        <taxon>Metakinetoplastina</taxon>
        <taxon>Trypanosomatida</taxon>
        <taxon>Trypanosomatidae</taxon>
        <taxon>Leishmaniinae</taxon>
        <taxon>Leptomonas</taxon>
    </lineage>
</organism>
<feature type="region of interest" description="Disordered" evidence="1">
    <location>
        <begin position="778"/>
        <end position="830"/>
    </location>
</feature>
<comment type="caution">
    <text evidence="2">The sequence shown here is derived from an EMBL/GenBank/DDBJ whole genome shotgun (WGS) entry which is preliminary data.</text>
</comment>
<evidence type="ECO:0000313" key="3">
    <source>
        <dbReference type="Proteomes" id="UP000037923"/>
    </source>
</evidence>
<gene>
    <name evidence="2" type="ORF">ABB37_09038</name>
</gene>
<dbReference type="OrthoDB" id="246990at2759"/>
<protein>
    <submittedName>
        <fullName evidence="2">Uncharacterized protein</fullName>
    </submittedName>
</protein>
<feature type="compositionally biased region" description="Low complexity" evidence="1">
    <location>
        <begin position="531"/>
        <end position="552"/>
    </location>
</feature>
<feature type="compositionally biased region" description="Polar residues" evidence="1">
    <location>
        <begin position="778"/>
        <end position="787"/>
    </location>
</feature>
<feature type="region of interest" description="Disordered" evidence="1">
    <location>
        <begin position="621"/>
        <end position="656"/>
    </location>
</feature>
<sequence>MISCAAIQKLERYGYLGLKRHSTEDFVATSIKDTKRVNVYALTLLETWKQAVQAVRGHGGISSISDNDASDGVKRAGLNASCGDEDAQRGWNGCTTTAAPARFTDALVYAMSFAVALTTQHVLEVTAAAATSAASPSALFPDDYAAALQLLTTLKEMTLAIGSGRALRCNASSNDFTKATAHLLTNVLDLVLVLFATHPQSAVKWKEDSAFLHEQMLAQGLVLTASAAQVLRRVQASYPVADLYSTRPCAALLKQVANKYKQQQKNKPPSALQTTSVTSDEESGEQQQQQQQQSLLALLRRYVRVSTHASTSASAANLFSAFSLFQRLSMLHGALTSVRAAAAAAASRASAFPEAICRASDEVQHWLSRLLSSTACNRATRYVVYFREDELRLMQHNIRQASEYALYTFTTTPPVDPDLVESLLEVEGVSPNQKNSGNTNDSHARSNNGSVDAVTHARAALVLAQWCVSAPFFFESFCHDDAWASFSQEQRRLVLLQQSRARRGLGKTSRSKKDSRSSARTELEAEGVKGSRSSSVSSRSSDTDSISSNASRHGNSVTNAGAAAAATSLPSHMADHAGTDSVAGSVTSLASRVSLLSTFSKHSAASYLSFLSVLRPSTTSLGTGGEASGRSGGADEGGDAGGPLAPGERQLHESEDGNTNLPLILLEQLTLGLHRFMETYPVELLDAYGLRGISWSCIARMFAVVKASLMSTSAAKAKTNRNAAVAASAVDATGKLAAVAPLFSLPQDLRYNKGMGYECLGLLFAKVVAPLLDVHRGSQTQEQVQQHRPSHMRGGGNSDHHVKANSNGRAEEDDDVDSRDGASSDAAVAPMRSVDGASTEEDFFVNAAAAASATVGRANLSPSDNAATRQQVEEALSTCLTAYETVAPQVVDMNLATVLRLVARTASAATSQHQTHNAADGSEEKSSVSWAEALLRFLQDVTRRVGRSNELPHFVDALLGRGAAAASTSSNPSHEEGQDTAVSEAEEQLNLVALRGVFRRSRVRSALADAAGTSLDPESLLLHLTSIASSLEEDGADERAASHTSIDDEAISDEEAKRHAQRHGTASAHAAARMQRTLLTLEVMEAVLEGVVPTSVSASAVLEQTTQLELLLTSSFMKRVEAAQQQQQQQQQQRAVVLQHVCTIRQCRAVTALCLHDLGSQQIHDYLVMLDETLWQLSTDVGQLIGTLTLTDLQPLLEENAMDGVPSSAVSLLLPSLVQQRLSLARTVTAALGTSAGPAQQLHDMVAYMWDCIQGKDHAGRQHHLQHRRPPQPDARDYVSLLLASQMNAEDWVSLVALGKEKHARAAMMALLARSSTVRVAVSSSSDVCAVTAANVVLPAAVGTVLFDTAWLSCCLRCIPGTTLRALVDVYVTLSAEELCDEVLHSTSPSSPSVDSALEAAAAAATTSLTQQWSALVTSLIGAYGSVGHNPYWPTVLTHTVRAIAHLARAWRKLNKSSSVAADAAVDAGAAASSLSMKAVAHFTQLAEQLLGLVLCVVRSEPRAAEVLRKALVARMRASATTTTTTATPPQLSRSGMSVAYVESIKVPATVLSDLGAPASLAEADADAVAAQVAALKDLSFEEELRELCELLFHARFVKHLFFLEDLLQQESAAAGGVCMGAMAFLYQVSLSAAQAAWRARATGGSLQALRDSQAVTFVVEVAHAFHARARSALAELMDSNSSNTSNNAAALMAFLEPFHADEDQYLFLHIASQRSGAAEAASTESGALDEAAKCWRRIFCLWATSTVTLMVRMTTSGVASATSATAADHAASTNTCEVFRVLFARLLASAQHTRRTSSKGGGPRTHGSGNGAGKRSRHDGAKCTSAEHTAQPQQPMAHAPATATKPAPNEAAAVTSPGGALTELLRAAFFDAPGSPSINDDDDDAAAHQFRETLSHFFCLTPSCSTSTDAASSTTVEGPTTDLSRDRVCQGDESSLCAWWLLWKLFTTFATHNDVLVVHNRVRTLLATENTASSTTTDDNAVALRACSRVLCVLPADTVPLLFFDHLHNVLLRVIPAATAGPSRAPADFSGSVIAAAELLLQLFRVRPRLPAWRLLPHAQRLLVWLTHPRSRTAVAALNLGERMSMKSSSSGVNGPSLCLLGIRLCSAVAAHPLIASSSVPSPSSSSFEFMMGYQSPASATSSHSARRPGVVASELMDNAWLLLLSLLQGGTRTAPPSVATATTTTSTIFQERAAAVELQESEILHVIVLLTKTWLRGRHQQLLWSRPAMLPPVMCALFDCVMRGVASTRYSPRVLSVLAGGLAAMAAHVDAATAAEGDGADPENADAGDFDGVTGGGDVREDDGVVGTKQQQQSSSTDDSTVAAPLRKRQKAETTAASPHTSHGAPPASARMKRMALTATTTALFEVAKHYVHVFTTFSSDMDFLFTDLLRVLSQHFLPKVTRPPIPYHAGVRIGGSTQSEVTFADLAYLCVGNAESKSLLKQAALRMEEEEESGGAAGAPGLTEGSRSIFHVV</sequence>
<feature type="region of interest" description="Disordered" evidence="1">
    <location>
        <begin position="2276"/>
        <end position="2354"/>
    </location>
</feature>
<feature type="compositionally biased region" description="Low complexity" evidence="1">
    <location>
        <begin position="2307"/>
        <end position="2323"/>
    </location>
</feature>
<proteinExistence type="predicted"/>
<accession>A0A0M9FRS5</accession>
<keyword evidence="3" id="KW-1185">Reference proteome</keyword>
<evidence type="ECO:0000256" key="1">
    <source>
        <dbReference type="SAM" id="MobiDB-lite"/>
    </source>
</evidence>
<dbReference type="GeneID" id="26909321"/>
<feature type="compositionally biased region" description="Acidic residues" evidence="1">
    <location>
        <begin position="2280"/>
        <end position="2291"/>
    </location>
</feature>
<reference evidence="2 3" key="1">
    <citation type="submission" date="2015-07" db="EMBL/GenBank/DDBJ databases">
        <title>High-quality genome of monoxenous trypanosomatid Leptomonas pyrrhocoris.</title>
        <authorList>
            <person name="Flegontov P."/>
            <person name="Butenko A."/>
            <person name="Firsov S."/>
            <person name="Vlcek C."/>
            <person name="Logacheva M.D."/>
            <person name="Field M."/>
            <person name="Filatov D."/>
            <person name="Flegontova O."/>
            <person name="Gerasimov E."/>
            <person name="Jackson A.P."/>
            <person name="Kelly S."/>
            <person name="Opperdoes F."/>
            <person name="O'Reilly A."/>
            <person name="Votypka J."/>
            <person name="Yurchenko V."/>
            <person name="Lukes J."/>
        </authorList>
    </citation>
    <scope>NUCLEOTIDE SEQUENCE [LARGE SCALE GENOMIC DNA]</scope>
    <source>
        <strain evidence="2">H10</strain>
    </source>
</reference>
<feature type="compositionally biased region" description="Gly residues" evidence="1">
    <location>
        <begin position="622"/>
        <end position="641"/>
    </location>
</feature>
<feature type="compositionally biased region" description="Basic and acidic residues" evidence="1">
    <location>
        <begin position="511"/>
        <end position="529"/>
    </location>
</feature>
<feature type="region of interest" description="Disordered" evidence="1">
    <location>
        <begin position="429"/>
        <end position="449"/>
    </location>
</feature>
<evidence type="ECO:0000313" key="2">
    <source>
        <dbReference type="EMBL" id="KPA74735.1"/>
    </source>
</evidence>
<dbReference type="RefSeq" id="XP_015653174.1">
    <property type="nucleotide sequence ID" value="XM_015808283.1"/>
</dbReference>
<dbReference type="VEuPathDB" id="TriTrypDB:LpyrH10_28_0710"/>
<feature type="compositionally biased region" description="Low complexity" evidence="1">
    <location>
        <begin position="1829"/>
        <end position="1854"/>
    </location>
</feature>
<dbReference type="Proteomes" id="UP000037923">
    <property type="component" value="Unassembled WGS sequence"/>
</dbReference>